<proteinExistence type="predicted"/>
<name>A0A2W2BC95_9HYPH</name>
<dbReference type="GO" id="GO:0016787">
    <property type="term" value="F:hydrolase activity"/>
    <property type="evidence" value="ECO:0007669"/>
    <property type="project" value="UniProtKB-KW"/>
</dbReference>
<evidence type="ECO:0000313" key="3">
    <source>
        <dbReference type="EMBL" id="PZF77834.1"/>
    </source>
</evidence>
<keyword evidence="3" id="KW-0378">Hydrolase</keyword>
<gene>
    <name evidence="3" type="ORF">DK847_05250</name>
</gene>
<evidence type="ECO:0000256" key="1">
    <source>
        <dbReference type="SAM" id="Phobius"/>
    </source>
</evidence>
<dbReference type="EMBL" id="QKVK01000002">
    <property type="protein sequence ID" value="PZF77834.1"/>
    <property type="molecule type" value="Genomic_DNA"/>
</dbReference>
<organism evidence="3 4">
    <name type="scientific">Aestuariivirga litoralis</name>
    <dbReference type="NCBI Taxonomy" id="2650924"/>
    <lineage>
        <taxon>Bacteria</taxon>
        <taxon>Pseudomonadati</taxon>
        <taxon>Pseudomonadota</taxon>
        <taxon>Alphaproteobacteria</taxon>
        <taxon>Hyphomicrobiales</taxon>
        <taxon>Aestuariivirgaceae</taxon>
        <taxon>Aestuariivirga</taxon>
    </lineage>
</organism>
<dbReference type="AlphaFoldDB" id="A0A2W2BC95"/>
<protein>
    <submittedName>
        <fullName evidence="3">Alpha/beta hydrolase</fullName>
    </submittedName>
</protein>
<keyword evidence="4" id="KW-1185">Reference proteome</keyword>
<keyword evidence="1" id="KW-0812">Transmembrane</keyword>
<keyword evidence="1" id="KW-1133">Transmembrane helix</keyword>
<dbReference type="InterPro" id="IPR029058">
    <property type="entry name" value="AB_hydrolase_fold"/>
</dbReference>
<keyword evidence="1" id="KW-0472">Membrane</keyword>
<feature type="domain" description="Serine aminopeptidase S33" evidence="2">
    <location>
        <begin position="91"/>
        <end position="192"/>
    </location>
</feature>
<dbReference type="Gene3D" id="3.40.50.1820">
    <property type="entry name" value="alpha/beta hydrolase"/>
    <property type="match status" value="1"/>
</dbReference>
<dbReference type="Proteomes" id="UP000248795">
    <property type="component" value="Unassembled WGS sequence"/>
</dbReference>
<reference evidence="4" key="1">
    <citation type="submission" date="2018-06" db="EMBL/GenBank/DDBJ databases">
        <title>Aestuariibacter litoralis strain KCTC 52945T.</title>
        <authorList>
            <person name="Li X."/>
            <person name="Salam N."/>
            <person name="Li J.-L."/>
            <person name="Chen Y.-M."/>
            <person name="Yang Z.-W."/>
            <person name="Zhang L.-Y."/>
            <person name="Han M.-X."/>
            <person name="Xiao M."/>
            <person name="Li W.-J."/>
        </authorList>
    </citation>
    <scope>NUCLEOTIDE SEQUENCE [LARGE SCALE GENOMIC DNA]</scope>
    <source>
        <strain evidence="4">KCTC 52945</strain>
    </source>
</reference>
<evidence type="ECO:0000313" key="4">
    <source>
        <dbReference type="Proteomes" id="UP000248795"/>
    </source>
</evidence>
<sequence>MVLDAGHGDAGATGMSALALLRLVLTIAVLAYVAIAVFMYLQQRSFQYHPAHKGTPPQALGLANVTEERVTTPDGETIVLWYSPARPGQPTVLFFHGNGGEVADRTERFAFLQAQGLGVMFVSYRGYGASTGKISEQGLLTDALTAYDVLRAKGVPPDRIMLLGESLGTGVAVQLAAQRPVAAVALEAPYTATVDIAADIYWWLPVRLLMKDQFRTRDHIARVKAPLLIQHGDADTIVPVAQGRALFAMANEPKRLVIVPGEGHDAVFDRGVWEREVAFFRESVPLR</sequence>
<accession>A0A2W2BC95</accession>
<dbReference type="Pfam" id="PF12146">
    <property type="entry name" value="Hydrolase_4"/>
    <property type="match status" value="1"/>
</dbReference>
<evidence type="ECO:0000259" key="2">
    <source>
        <dbReference type="Pfam" id="PF12146"/>
    </source>
</evidence>
<dbReference type="InterPro" id="IPR022742">
    <property type="entry name" value="Hydrolase_4"/>
</dbReference>
<dbReference type="PANTHER" id="PTHR12277">
    <property type="entry name" value="ALPHA/BETA HYDROLASE DOMAIN-CONTAINING PROTEIN"/>
    <property type="match status" value="1"/>
</dbReference>
<feature type="transmembrane region" description="Helical" evidence="1">
    <location>
        <begin position="20"/>
        <end position="41"/>
    </location>
</feature>
<dbReference type="PANTHER" id="PTHR12277:SF81">
    <property type="entry name" value="PROTEIN ABHD13"/>
    <property type="match status" value="1"/>
</dbReference>
<dbReference type="SUPFAM" id="SSF53474">
    <property type="entry name" value="alpha/beta-Hydrolases"/>
    <property type="match status" value="1"/>
</dbReference>
<comment type="caution">
    <text evidence="3">The sequence shown here is derived from an EMBL/GenBank/DDBJ whole genome shotgun (WGS) entry which is preliminary data.</text>
</comment>